<dbReference type="KEGG" id="ksn:43588372"/>
<dbReference type="Proteomes" id="UP000322225">
    <property type="component" value="Chromosome 10"/>
</dbReference>
<protein>
    <submittedName>
        <fullName evidence="1">Uncharacterized protein</fullName>
    </submittedName>
</protein>
<dbReference type="Gene3D" id="3.30.70.100">
    <property type="match status" value="1"/>
</dbReference>
<evidence type="ECO:0000313" key="2">
    <source>
        <dbReference type="Proteomes" id="UP000322225"/>
    </source>
</evidence>
<keyword evidence="2" id="KW-1185">Reference proteome</keyword>
<dbReference type="AlphaFoldDB" id="A0A5M6C3Z1"/>
<dbReference type="OrthoDB" id="1601230at2759"/>
<gene>
    <name evidence="1" type="ORF">CI109_105734</name>
</gene>
<sequence>MTIYHIITYSLSSPSSAPPLAQDLLATATTCFKPDGKAYIGSVKGGRFSSTYGDRDHLPKVVFVLQFENRNDLEYFVDQDQSHILFKTRCETELGVLRVETTTFEDGVYQTTRPL</sequence>
<proteinExistence type="predicted"/>
<evidence type="ECO:0000313" key="1">
    <source>
        <dbReference type="EMBL" id="WWD21250.1"/>
    </source>
</evidence>
<dbReference type="EMBL" id="CP144060">
    <property type="protein sequence ID" value="WWD21250.1"/>
    <property type="molecule type" value="Genomic_DNA"/>
</dbReference>
<dbReference type="RefSeq" id="XP_031861470.1">
    <property type="nucleotide sequence ID" value="XM_032004239.1"/>
</dbReference>
<name>A0A5M6C3Z1_9TREE</name>
<dbReference type="GeneID" id="43588372"/>
<accession>A0A5M6C3Z1</accession>
<organism evidence="1 2">
    <name type="scientific">Kwoniella shandongensis</name>
    <dbReference type="NCBI Taxonomy" id="1734106"/>
    <lineage>
        <taxon>Eukaryota</taxon>
        <taxon>Fungi</taxon>
        <taxon>Dikarya</taxon>
        <taxon>Basidiomycota</taxon>
        <taxon>Agaricomycotina</taxon>
        <taxon>Tremellomycetes</taxon>
        <taxon>Tremellales</taxon>
        <taxon>Cryptococcaceae</taxon>
        <taxon>Kwoniella</taxon>
    </lineage>
</organism>
<reference evidence="1" key="1">
    <citation type="submission" date="2017-08" db="EMBL/GenBank/DDBJ databases">
        <authorList>
            <person name="Cuomo C."/>
            <person name="Billmyre B."/>
            <person name="Heitman J."/>
        </authorList>
    </citation>
    <scope>NUCLEOTIDE SEQUENCE</scope>
    <source>
        <strain evidence="1">CBS 12478</strain>
    </source>
</reference>
<reference evidence="1" key="2">
    <citation type="submission" date="2024-01" db="EMBL/GenBank/DDBJ databases">
        <title>Comparative genomics of Cryptococcus and Kwoniella reveals pathogenesis evolution and contrasting modes of karyotype evolution via chromosome fusion or intercentromeric recombination.</title>
        <authorList>
            <person name="Coelho M.A."/>
            <person name="David-Palma M."/>
            <person name="Shea T."/>
            <person name="Bowers K."/>
            <person name="McGinley-Smith S."/>
            <person name="Mohammad A.W."/>
            <person name="Gnirke A."/>
            <person name="Yurkov A.M."/>
            <person name="Nowrousian M."/>
            <person name="Sun S."/>
            <person name="Cuomo C.A."/>
            <person name="Heitman J."/>
        </authorList>
    </citation>
    <scope>NUCLEOTIDE SEQUENCE</scope>
    <source>
        <strain evidence="1">CBS 12478</strain>
    </source>
</reference>